<dbReference type="STRING" id="39946.B8B0F1"/>
<dbReference type="EMBL" id="CM000131">
    <property type="protein sequence ID" value="EEC81015.1"/>
    <property type="molecule type" value="Genomic_DNA"/>
</dbReference>
<feature type="domain" description="Isopenicillin N synthase-like Fe(2+) 2OG dioxygenase" evidence="2">
    <location>
        <begin position="117"/>
        <end position="165"/>
    </location>
</feature>
<keyword evidence="1" id="KW-0732">Signal</keyword>
<name>B8B0F1_ORYSI</name>
<dbReference type="InterPro" id="IPR027443">
    <property type="entry name" value="IPNS-like_sf"/>
</dbReference>
<keyword evidence="4" id="KW-1185">Reference proteome</keyword>
<evidence type="ECO:0000259" key="2">
    <source>
        <dbReference type="Pfam" id="PF03171"/>
    </source>
</evidence>
<dbReference type="Gene3D" id="2.60.120.330">
    <property type="entry name" value="B-lactam Antibiotic, Isopenicillin N Synthase, Chain"/>
    <property type="match status" value="1"/>
</dbReference>
<feature type="signal peptide" evidence="1">
    <location>
        <begin position="1"/>
        <end position="25"/>
    </location>
</feature>
<proteinExistence type="predicted"/>
<dbReference type="Proteomes" id="UP000007015">
    <property type="component" value="Chromosome 6"/>
</dbReference>
<dbReference type="HOGENOM" id="CLU_1241851_0_0_1"/>
<dbReference type="InterPro" id="IPR044861">
    <property type="entry name" value="IPNS-like_FE2OG_OXY"/>
</dbReference>
<sequence>MPRLPQWQVYFLLLVGLYHVRRGEACGELGSLGAEDGVLGVDSEEALDGEAERSGDVHILAVELQRRDEDVVQGGEVRGELGSLGAEDGVLGVDGEEALGGEAERGDDVRILAAEVTARSEQGTIVVHVGDALEILTNGRYTSVLHRSLVCRDAVRVSWVVFCEPPPESVLLQPLPELLANGAGKPLFAPRTFKQHVQRKLIKKLKDQQDNNAAAASNGIIPK</sequence>
<accession>B8B0F1</accession>
<evidence type="ECO:0000313" key="3">
    <source>
        <dbReference type="EMBL" id="EEC81015.1"/>
    </source>
</evidence>
<organism evidence="3 4">
    <name type="scientific">Oryza sativa subsp. indica</name>
    <name type="common">Rice</name>
    <dbReference type="NCBI Taxonomy" id="39946"/>
    <lineage>
        <taxon>Eukaryota</taxon>
        <taxon>Viridiplantae</taxon>
        <taxon>Streptophyta</taxon>
        <taxon>Embryophyta</taxon>
        <taxon>Tracheophyta</taxon>
        <taxon>Spermatophyta</taxon>
        <taxon>Magnoliopsida</taxon>
        <taxon>Liliopsida</taxon>
        <taxon>Poales</taxon>
        <taxon>Poaceae</taxon>
        <taxon>BOP clade</taxon>
        <taxon>Oryzoideae</taxon>
        <taxon>Oryzeae</taxon>
        <taxon>Oryzinae</taxon>
        <taxon>Oryza</taxon>
        <taxon>Oryza sativa</taxon>
    </lineage>
</organism>
<dbReference type="InterPro" id="IPR050231">
    <property type="entry name" value="Iron_ascorbate_oxido_reductase"/>
</dbReference>
<dbReference type="Gramene" id="BGIOSGA023303-TA">
    <property type="protein sequence ID" value="BGIOSGA023303-PA"/>
    <property type="gene ID" value="BGIOSGA023303"/>
</dbReference>
<dbReference type="SUPFAM" id="SSF51197">
    <property type="entry name" value="Clavaminate synthase-like"/>
    <property type="match status" value="1"/>
</dbReference>
<evidence type="ECO:0000313" key="4">
    <source>
        <dbReference type="Proteomes" id="UP000007015"/>
    </source>
</evidence>
<reference evidence="3 4" key="1">
    <citation type="journal article" date="2005" name="PLoS Biol.">
        <title>The genomes of Oryza sativa: a history of duplications.</title>
        <authorList>
            <person name="Yu J."/>
            <person name="Wang J."/>
            <person name="Lin W."/>
            <person name="Li S."/>
            <person name="Li H."/>
            <person name="Zhou J."/>
            <person name="Ni P."/>
            <person name="Dong W."/>
            <person name="Hu S."/>
            <person name="Zeng C."/>
            <person name="Zhang J."/>
            <person name="Zhang Y."/>
            <person name="Li R."/>
            <person name="Xu Z."/>
            <person name="Li S."/>
            <person name="Li X."/>
            <person name="Zheng H."/>
            <person name="Cong L."/>
            <person name="Lin L."/>
            <person name="Yin J."/>
            <person name="Geng J."/>
            <person name="Li G."/>
            <person name="Shi J."/>
            <person name="Liu J."/>
            <person name="Lv H."/>
            <person name="Li J."/>
            <person name="Wang J."/>
            <person name="Deng Y."/>
            <person name="Ran L."/>
            <person name="Shi X."/>
            <person name="Wang X."/>
            <person name="Wu Q."/>
            <person name="Li C."/>
            <person name="Ren X."/>
            <person name="Wang J."/>
            <person name="Wang X."/>
            <person name="Li D."/>
            <person name="Liu D."/>
            <person name="Zhang X."/>
            <person name="Ji Z."/>
            <person name="Zhao W."/>
            <person name="Sun Y."/>
            <person name="Zhang Z."/>
            <person name="Bao J."/>
            <person name="Han Y."/>
            <person name="Dong L."/>
            <person name="Ji J."/>
            <person name="Chen P."/>
            <person name="Wu S."/>
            <person name="Liu J."/>
            <person name="Xiao Y."/>
            <person name="Bu D."/>
            <person name="Tan J."/>
            <person name="Yang L."/>
            <person name="Ye C."/>
            <person name="Zhang J."/>
            <person name="Xu J."/>
            <person name="Zhou Y."/>
            <person name="Yu Y."/>
            <person name="Zhang B."/>
            <person name="Zhuang S."/>
            <person name="Wei H."/>
            <person name="Liu B."/>
            <person name="Lei M."/>
            <person name="Yu H."/>
            <person name="Li Y."/>
            <person name="Xu H."/>
            <person name="Wei S."/>
            <person name="He X."/>
            <person name="Fang L."/>
            <person name="Zhang Z."/>
            <person name="Zhang Y."/>
            <person name="Huang X."/>
            <person name="Su Z."/>
            <person name="Tong W."/>
            <person name="Li J."/>
            <person name="Tong Z."/>
            <person name="Li S."/>
            <person name="Ye J."/>
            <person name="Wang L."/>
            <person name="Fang L."/>
            <person name="Lei T."/>
            <person name="Chen C."/>
            <person name="Chen H."/>
            <person name="Xu Z."/>
            <person name="Li H."/>
            <person name="Huang H."/>
            <person name="Zhang F."/>
            <person name="Xu H."/>
            <person name="Li N."/>
            <person name="Zhao C."/>
            <person name="Li S."/>
            <person name="Dong L."/>
            <person name="Huang Y."/>
            <person name="Li L."/>
            <person name="Xi Y."/>
            <person name="Qi Q."/>
            <person name="Li W."/>
            <person name="Zhang B."/>
            <person name="Hu W."/>
            <person name="Zhang Y."/>
            <person name="Tian X."/>
            <person name="Jiao Y."/>
            <person name="Liang X."/>
            <person name="Jin J."/>
            <person name="Gao L."/>
            <person name="Zheng W."/>
            <person name="Hao B."/>
            <person name="Liu S."/>
            <person name="Wang W."/>
            <person name="Yuan L."/>
            <person name="Cao M."/>
            <person name="McDermott J."/>
            <person name="Samudrala R."/>
            <person name="Wang J."/>
            <person name="Wong G.K."/>
            <person name="Yang H."/>
        </authorList>
    </citation>
    <scope>NUCLEOTIDE SEQUENCE [LARGE SCALE GENOMIC DNA]</scope>
    <source>
        <strain evidence="4">cv. 93-11</strain>
    </source>
</reference>
<gene>
    <name evidence="3" type="ORF">OsI_23780</name>
</gene>
<dbReference type="AlphaFoldDB" id="B8B0F1"/>
<feature type="chain" id="PRO_5002868116" description="Isopenicillin N synthase-like Fe(2+) 2OG dioxygenase domain-containing protein" evidence="1">
    <location>
        <begin position="26"/>
        <end position="223"/>
    </location>
</feature>
<protein>
    <recommendedName>
        <fullName evidence="2">Isopenicillin N synthase-like Fe(2+) 2OG dioxygenase domain-containing protein</fullName>
    </recommendedName>
</protein>
<dbReference type="PANTHER" id="PTHR47990">
    <property type="entry name" value="2-OXOGLUTARATE (2OG) AND FE(II)-DEPENDENT OXYGENASE SUPERFAMILY PROTEIN-RELATED"/>
    <property type="match status" value="1"/>
</dbReference>
<dbReference type="Pfam" id="PF03171">
    <property type="entry name" value="2OG-FeII_Oxy"/>
    <property type="match status" value="1"/>
</dbReference>
<evidence type="ECO:0000256" key="1">
    <source>
        <dbReference type="SAM" id="SignalP"/>
    </source>
</evidence>